<organism evidence="1 2">
    <name type="scientific">Hyalomma asiaticum</name>
    <name type="common">Tick</name>
    <dbReference type="NCBI Taxonomy" id="266040"/>
    <lineage>
        <taxon>Eukaryota</taxon>
        <taxon>Metazoa</taxon>
        <taxon>Ecdysozoa</taxon>
        <taxon>Arthropoda</taxon>
        <taxon>Chelicerata</taxon>
        <taxon>Arachnida</taxon>
        <taxon>Acari</taxon>
        <taxon>Parasitiformes</taxon>
        <taxon>Ixodida</taxon>
        <taxon>Ixodoidea</taxon>
        <taxon>Ixodidae</taxon>
        <taxon>Hyalomminae</taxon>
        <taxon>Hyalomma</taxon>
    </lineage>
</organism>
<dbReference type="EMBL" id="CM023488">
    <property type="protein sequence ID" value="KAH6924815.1"/>
    <property type="molecule type" value="Genomic_DNA"/>
</dbReference>
<sequence length="76" mass="8379">MTSDEEGRGVRSLVSNRATQISHDLKMTDNKIEYITTEITANSTIGNQDGIFFLKSGTALRISSKDSSPYCPKQSH</sequence>
<proteinExistence type="predicted"/>
<evidence type="ECO:0000313" key="1">
    <source>
        <dbReference type="EMBL" id="KAH6924815.1"/>
    </source>
</evidence>
<evidence type="ECO:0000313" key="2">
    <source>
        <dbReference type="Proteomes" id="UP000821845"/>
    </source>
</evidence>
<accession>A0ACB7RRK7</accession>
<gene>
    <name evidence="1" type="ORF">HPB50_025542</name>
</gene>
<reference evidence="1" key="1">
    <citation type="submission" date="2020-05" db="EMBL/GenBank/DDBJ databases">
        <title>Large-scale comparative analyses of tick genomes elucidate their genetic diversity and vector capacities.</title>
        <authorList>
            <person name="Jia N."/>
            <person name="Wang J."/>
            <person name="Shi W."/>
            <person name="Du L."/>
            <person name="Sun Y."/>
            <person name="Zhan W."/>
            <person name="Jiang J."/>
            <person name="Wang Q."/>
            <person name="Zhang B."/>
            <person name="Ji P."/>
            <person name="Sakyi L.B."/>
            <person name="Cui X."/>
            <person name="Yuan T."/>
            <person name="Jiang B."/>
            <person name="Yang W."/>
            <person name="Lam T.T.-Y."/>
            <person name="Chang Q."/>
            <person name="Ding S."/>
            <person name="Wang X."/>
            <person name="Zhu J."/>
            <person name="Ruan X."/>
            <person name="Zhao L."/>
            <person name="Wei J."/>
            <person name="Que T."/>
            <person name="Du C."/>
            <person name="Cheng J."/>
            <person name="Dai P."/>
            <person name="Han X."/>
            <person name="Huang E."/>
            <person name="Gao Y."/>
            <person name="Liu J."/>
            <person name="Shao H."/>
            <person name="Ye R."/>
            <person name="Li L."/>
            <person name="Wei W."/>
            <person name="Wang X."/>
            <person name="Wang C."/>
            <person name="Yang T."/>
            <person name="Huo Q."/>
            <person name="Li W."/>
            <person name="Guo W."/>
            <person name="Chen H."/>
            <person name="Zhou L."/>
            <person name="Ni X."/>
            <person name="Tian J."/>
            <person name="Zhou Y."/>
            <person name="Sheng Y."/>
            <person name="Liu T."/>
            <person name="Pan Y."/>
            <person name="Xia L."/>
            <person name="Li J."/>
            <person name="Zhao F."/>
            <person name="Cao W."/>
        </authorList>
    </citation>
    <scope>NUCLEOTIDE SEQUENCE</scope>
    <source>
        <strain evidence="1">Hyas-2018</strain>
    </source>
</reference>
<keyword evidence="2" id="KW-1185">Reference proteome</keyword>
<name>A0ACB7RRK7_HYAAI</name>
<comment type="caution">
    <text evidence="1">The sequence shown here is derived from an EMBL/GenBank/DDBJ whole genome shotgun (WGS) entry which is preliminary data.</text>
</comment>
<protein>
    <submittedName>
        <fullName evidence="1">Uncharacterized protein</fullName>
    </submittedName>
</protein>
<dbReference type="Proteomes" id="UP000821845">
    <property type="component" value="Chromosome 8"/>
</dbReference>